<dbReference type="PANTHER" id="PTHR46114:SF2">
    <property type="entry name" value="CULLIN N-TERMINAL DOMAIN-CONTAINING PROTEIN"/>
    <property type="match status" value="1"/>
</dbReference>
<dbReference type="PANTHER" id="PTHR46114">
    <property type="entry name" value="APPLE DOMAIN-CONTAINING PROTEIN"/>
    <property type="match status" value="1"/>
</dbReference>
<proteinExistence type="predicted"/>
<reference evidence="1 2" key="1">
    <citation type="submission" date="2022-03" db="EMBL/GenBank/DDBJ databases">
        <title>A chromosomal length assembly of Cordylochernes scorpioides.</title>
        <authorList>
            <person name="Zeh D."/>
            <person name="Zeh J."/>
        </authorList>
    </citation>
    <scope>NUCLEOTIDE SEQUENCE [LARGE SCALE GENOMIC DNA]</scope>
    <source>
        <strain evidence="1">IN4F17</strain>
        <tissue evidence="1">Whole Body</tissue>
    </source>
</reference>
<organism evidence="1 2">
    <name type="scientific">Cordylochernes scorpioides</name>
    <dbReference type="NCBI Taxonomy" id="51811"/>
    <lineage>
        <taxon>Eukaryota</taxon>
        <taxon>Metazoa</taxon>
        <taxon>Ecdysozoa</taxon>
        <taxon>Arthropoda</taxon>
        <taxon>Chelicerata</taxon>
        <taxon>Arachnida</taxon>
        <taxon>Pseudoscorpiones</taxon>
        <taxon>Cheliferoidea</taxon>
        <taxon>Chernetidae</taxon>
        <taxon>Cordylochernes</taxon>
    </lineage>
</organism>
<dbReference type="Proteomes" id="UP001235939">
    <property type="component" value="Chromosome 23"/>
</dbReference>
<evidence type="ECO:0000313" key="2">
    <source>
        <dbReference type="Proteomes" id="UP001235939"/>
    </source>
</evidence>
<keyword evidence="2" id="KW-1185">Reference proteome</keyword>
<dbReference type="EMBL" id="CP092885">
    <property type="protein sequence ID" value="UYV83332.1"/>
    <property type="molecule type" value="Genomic_DNA"/>
</dbReference>
<accession>A0ABY6LSJ0</accession>
<evidence type="ECO:0000313" key="1">
    <source>
        <dbReference type="EMBL" id="UYV83332.1"/>
    </source>
</evidence>
<protein>
    <submittedName>
        <fullName evidence="1">Uncharacterized protein</fullName>
    </submittedName>
</protein>
<sequence>MTIVTYTDLVLEEVRGSSISVVGEYFFGITVQRLARKGLRARRGVIHFLFSNLELFPDNLGAVINEHGERFHQYISSMEKRYQGKWSPGMLADYCWTLSIK</sequence>
<name>A0ABY6LSJ0_9ARAC</name>
<gene>
    <name evidence="1" type="ORF">LAZ67_23000605</name>
</gene>